<keyword evidence="1" id="KW-0393">Immunoglobulin domain</keyword>
<reference evidence="3" key="1">
    <citation type="submission" date="2021-02" db="EMBL/GenBank/DDBJ databases">
        <authorList>
            <person name="Nowell W R."/>
        </authorList>
    </citation>
    <scope>NUCLEOTIDE SEQUENCE</scope>
</reference>
<dbReference type="EMBL" id="CAJNOK010054426">
    <property type="protein sequence ID" value="CAF1615709.1"/>
    <property type="molecule type" value="Genomic_DNA"/>
</dbReference>
<evidence type="ECO:0000256" key="1">
    <source>
        <dbReference type="ARBA" id="ARBA00023319"/>
    </source>
</evidence>
<dbReference type="PANTHER" id="PTHR10075:SF14">
    <property type="entry name" value="CELL ADHESION MOLECULE DSCAM2-RELATED"/>
    <property type="match status" value="1"/>
</dbReference>
<evidence type="ECO:0000313" key="5">
    <source>
        <dbReference type="Proteomes" id="UP000677228"/>
    </source>
</evidence>
<comment type="caution">
    <text evidence="3">The sequence shown here is derived from an EMBL/GenBank/DDBJ whole genome shotgun (WGS) entry which is preliminary data.</text>
</comment>
<feature type="non-terminal residue" evidence="3">
    <location>
        <position position="110"/>
    </location>
</feature>
<dbReference type="InterPro" id="IPR003598">
    <property type="entry name" value="Ig_sub2"/>
</dbReference>
<feature type="non-terminal residue" evidence="3">
    <location>
        <position position="1"/>
    </location>
</feature>
<dbReference type="InterPro" id="IPR036179">
    <property type="entry name" value="Ig-like_dom_sf"/>
</dbReference>
<dbReference type="PANTHER" id="PTHR10075">
    <property type="entry name" value="BASIGIN RELATED"/>
    <property type="match status" value="1"/>
</dbReference>
<dbReference type="Proteomes" id="UP000677228">
    <property type="component" value="Unassembled WGS sequence"/>
</dbReference>
<dbReference type="EMBL" id="CAJOBA010078957">
    <property type="protein sequence ID" value="CAF4431912.1"/>
    <property type="molecule type" value="Genomic_DNA"/>
</dbReference>
<sequence>CFSLFIAEPPEIQKGPQPLLRVVEGADVTLECETFGAPTPKVYWYKRDQVITGGRYAILEDGSLLIREASASDSGIYTCNATNKYGFDSSSGTLNVKRKTRIQTSPGSQE</sequence>
<accession>A0A8S2G6X7</accession>
<protein>
    <recommendedName>
        <fullName evidence="2">Ig-like domain-containing protein</fullName>
    </recommendedName>
</protein>
<name>A0A8S2G6X7_9BILA</name>
<dbReference type="SMART" id="SM00408">
    <property type="entry name" value="IGc2"/>
    <property type="match status" value="1"/>
</dbReference>
<evidence type="ECO:0000313" key="3">
    <source>
        <dbReference type="EMBL" id="CAF1615709.1"/>
    </source>
</evidence>
<evidence type="ECO:0000259" key="2">
    <source>
        <dbReference type="PROSITE" id="PS50835"/>
    </source>
</evidence>
<dbReference type="InterPro" id="IPR013783">
    <property type="entry name" value="Ig-like_fold"/>
</dbReference>
<dbReference type="InterPro" id="IPR013098">
    <property type="entry name" value="Ig_I-set"/>
</dbReference>
<feature type="domain" description="Ig-like" evidence="2">
    <location>
        <begin position="10"/>
        <end position="95"/>
    </location>
</feature>
<dbReference type="Pfam" id="PF07679">
    <property type="entry name" value="I-set"/>
    <property type="match status" value="1"/>
</dbReference>
<organism evidence="3 5">
    <name type="scientific">Didymodactylos carnosus</name>
    <dbReference type="NCBI Taxonomy" id="1234261"/>
    <lineage>
        <taxon>Eukaryota</taxon>
        <taxon>Metazoa</taxon>
        <taxon>Spiralia</taxon>
        <taxon>Gnathifera</taxon>
        <taxon>Rotifera</taxon>
        <taxon>Eurotatoria</taxon>
        <taxon>Bdelloidea</taxon>
        <taxon>Philodinida</taxon>
        <taxon>Philodinidae</taxon>
        <taxon>Didymodactylos</taxon>
    </lineage>
</organism>
<dbReference type="AlphaFoldDB" id="A0A8S2G6X7"/>
<dbReference type="Proteomes" id="UP000682733">
    <property type="component" value="Unassembled WGS sequence"/>
</dbReference>
<evidence type="ECO:0000313" key="4">
    <source>
        <dbReference type="EMBL" id="CAF4431912.1"/>
    </source>
</evidence>
<dbReference type="FunFam" id="2.60.40.10:FF:000347">
    <property type="entry name" value="Neuronal cell adhesion molecule"/>
    <property type="match status" value="1"/>
</dbReference>
<dbReference type="PROSITE" id="PS50835">
    <property type="entry name" value="IG_LIKE"/>
    <property type="match status" value="1"/>
</dbReference>
<dbReference type="SMART" id="SM00409">
    <property type="entry name" value="IG"/>
    <property type="match status" value="1"/>
</dbReference>
<dbReference type="SUPFAM" id="SSF48726">
    <property type="entry name" value="Immunoglobulin"/>
    <property type="match status" value="1"/>
</dbReference>
<dbReference type="Gene3D" id="2.60.40.10">
    <property type="entry name" value="Immunoglobulins"/>
    <property type="match status" value="1"/>
</dbReference>
<dbReference type="InterPro" id="IPR007110">
    <property type="entry name" value="Ig-like_dom"/>
</dbReference>
<proteinExistence type="predicted"/>
<dbReference type="InterPro" id="IPR003599">
    <property type="entry name" value="Ig_sub"/>
</dbReference>
<gene>
    <name evidence="3" type="ORF">OVA965_LOCUS42893</name>
    <name evidence="4" type="ORF">TMI583_LOCUS44943</name>
</gene>